<dbReference type="InterPro" id="IPR038985">
    <property type="entry name" value="OPRN-like"/>
</dbReference>
<accession>A0ABP0THL3</accession>
<name>A0ABP0THL3_9BRYO</name>
<organism evidence="1 2">
    <name type="scientific">Sphagnum troendelagicum</name>
    <dbReference type="NCBI Taxonomy" id="128251"/>
    <lineage>
        <taxon>Eukaryota</taxon>
        <taxon>Viridiplantae</taxon>
        <taxon>Streptophyta</taxon>
        <taxon>Embryophyta</taxon>
        <taxon>Bryophyta</taxon>
        <taxon>Sphagnophytina</taxon>
        <taxon>Sphagnopsida</taxon>
        <taxon>Sphagnales</taxon>
        <taxon>Sphagnaceae</taxon>
        <taxon>Sphagnum</taxon>
    </lineage>
</organism>
<dbReference type="PANTHER" id="PTHR37904">
    <property type="entry name" value="OS10G0566900 PROTEIN"/>
    <property type="match status" value="1"/>
</dbReference>
<protein>
    <submittedName>
        <fullName evidence="1">Uncharacterized protein</fullName>
    </submittedName>
</protein>
<gene>
    <name evidence="1" type="ORF">CSSPTR1EN2_LOCUS3661</name>
</gene>
<evidence type="ECO:0000313" key="2">
    <source>
        <dbReference type="Proteomes" id="UP001497512"/>
    </source>
</evidence>
<sequence>MERLVKKFEQRYRRARCHLATWSDLQSRLLKQFSNAASILDRLPVLGEVENYGILKEVKSMAQVLPASQIESFEKILSSIHSTLGEMEIISKSLEKLWCDGTQLLKSEKPTRQQAQQWLGAQPSLNVCIDGLHSLYTMHHDEYMLKVAIVKALSYNSRSEDMAALQSVLSDQPNIPPDEVQHIFDVIAAGDVW</sequence>
<proteinExistence type="predicted"/>
<dbReference type="Pfam" id="PF15011">
    <property type="entry name" value="CA109-like"/>
    <property type="match status" value="1"/>
</dbReference>
<dbReference type="Proteomes" id="UP001497512">
    <property type="component" value="Chromosome 11"/>
</dbReference>
<dbReference type="PANTHER" id="PTHR37904:SF2">
    <property type="entry name" value="OS10G0566900 PROTEIN"/>
    <property type="match status" value="1"/>
</dbReference>
<dbReference type="InterPro" id="IPR029159">
    <property type="entry name" value="CA109-like"/>
</dbReference>
<evidence type="ECO:0000313" key="1">
    <source>
        <dbReference type="EMBL" id="CAK9196811.1"/>
    </source>
</evidence>
<keyword evidence="2" id="KW-1185">Reference proteome</keyword>
<dbReference type="EMBL" id="OZ019903">
    <property type="protein sequence ID" value="CAK9196811.1"/>
    <property type="molecule type" value="Genomic_DNA"/>
</dbReference>
<reference evidence="1" key="1">
    <citation type="submission" date="2024-02" db="EMBL/GenBank/DDBJ databases">
        <authorList>
            <consortium name="ELIXIR-Norway"/>
            <consortium name="Elixir Norway"/>
        </authorList>
    </citation>
    <scope>NUCLEOTIDE SEQUENCE</scope>
</reference>